<name>A0ABR4LYK4_9EURO</name>
<dbReference type="InterPro" id="IPR000172">
    <property type="entry name" value="GMC_OxRdtase_N"/>
</dbReference>
<comment type="caution">
    <text evidence="5">The sequence shown here is derived from an EMBL/GenBank/DDBJ whole genome shotgun (WGS) entry which is preliminary data.</text>
</comment>
<dbReference type="Gene3D" id="3.30.560.10">
    <property type="entry name" value="Glucose Oxidase, domain 3"/>
    <property type="match status" value="1"/>
</dbReference>
<dbReference type="PANTHER" id="PTHR11552">
    <property type="entry name" value="GLUCOSE-METHANOL-CHOLINE GMC OXIDOREDUCTASE"/>
    <property type="match status" value="1"/>
</dbReference>
<sequence>MAQNETNSHADSPVSSVEEFTQTSFDFIVCGGGTAGCVVAARLSEDPNVTVGIVEAGKYKIDDPIIDTPTSFMQTFENPEYDWCLYSTPQSANMGRIHHIPRGKVLGGSSAINYLMYVRGSLQDYDDWAALAGDDDWSASTMKKYLQKHQTLEPMDPAVVEAASPLVQENHGTTGPIHTTFNTAHLPIESDFVKAAAETTGIPNKPVDAWSGDHVGFYHTLGTVARTGPNRGKRSYAGRDYYEANKLRPNLKLLTEARVNKVILDGNRATGVSITVLGQEYQVSAKREVIVSSGTIQSPQILELSGIGDSKVLEAAGVEVRIENPAVGSNVQDHTVTLVLYEAQPGVMTLDTLYQAPEAMQAVVKEYVETGGGPLSSVGSTQGFFPAKKILSETELAEVVQSIRATKPTSEFHATQLEQIVAHLQSDISANMQVVLLAGTVDPNTGVEHQAKLFAPPPPGNAVGITAALCLQYPVSRGHIHIQSSDPSTPPVINPNYISHEADVTLLAAFTRWVDQVSKAGPVKQSIGGRSFPDPSIDLQDLEQAKEAVRRTVAGEYHICGSVALGDALDSRLHVKGAQGLRVVDASIFPNNVSGNIVSSVYAVAERAADLIKEDHGLA</sequence>
<reference evidence="5 6" key="1">
    <citation type="submission" date="2024-07" db="EMBL/GenBank/DDBJ databases">
        <title>Section-level genome sequencing and comparative genomics of Aspergillus sections Usti and Cavernicolus.</title>
        <authorList>
            <consortium name="Lawrence Berkeley National Laboratory"/>
            <person name="Nybo J.L."/>
            <person name="Vesth T.C."/>
            <person name="Theobald S."/>
            <person name="Frisvad J.C."/>
            <person name="Larsen T.O."/>
            <person name="Kjaerboelling I."/>
            <person name="Rothschild-Mancinelli K."/>
            <person name="Lyhne E.K."/>
            <person name="Kogle M.E."/>
            <person name="Barry K."/>
            <person name="Clum A."/>
            <person name="Na H."/>
            <person name="Ledsgaard L."/>
            <person name="Lin J."/>
            <person name="Lipzen A."/>
            <person name="Kuo A."/>
            <person name="Riley R."/>
            <person name="Mondo S."/>
            <person name="Labutti K."/>
            <person name="Haridas S."/>
            <person name="Pangalinan J."/>
            <person name="Salamov A.A."/>
            <person name="Simmons B.A."/>
            <person name="Magnuson J.K."/>
            <person name="Chen J."/>
            <person name="Drula E."/>
            <person name="Henrissat B."/>
            <person name="Wiebenga A."/>
            <person name="Lubbers R.J."/>
            <person name="Gomes A.C."/>
            <person name="Macurrencykelacurrency M.R."/>
            <person name="Stajich J."/>
            <person name="Grigoriev I.V."/>
            <person name="Mortensen U.H."/>
            <person name="De Vries R.P."/>
            <person name="Baker S.E."/>
            <person name="Andersen M.R."/>
        </authorList>
    </citation>
    <scope>NUCLEOTIDE SEQUENCE [LARGE SCALE GENOMIC DNA]</scope>
    <source>
        <strain evidence="5 6">CBS 449.75</strain>
    </source>
</reference>
<dbReference type="PROSITE" id="PS00623">
    <property type="entry name" value="GMC_OXRED_1"/>
    <property type="match status" value="1"/>
</dbReference>
<dbReference type="PROSITE" id="PS00624">
    <property type="entry name" value="GMC_OXRED_2"/>
    <property type="match status" value="1"/>
</dbReference>
<dbReference type="SUPFAM" id="SSF51905">
    <property type="entry name" value="FAD/NAD(P)-binding domain"/>
    <property type="match status" value="1"/>
</dbReference>
<proteinExistence type="inferred from homology"/>
<keyword evidence="6" id="KW-1185">Reference proteome</keyword>
<dbReference type="InterPro" id="IPR007867">
    <property type="entry name" value="GMC_OxRtase_C"/>
</dbReference>
<evidence type="ECO:0000259" key="3">
    <source>
        <dbReference type="PROSITE" id="PS00623"/>
    </source>
</evidence>
<dbReference type="SUPFAM" id="SSF54373">
    <property type="entry name" value="FAD-linked reductases, C-terminal domain"/>
    <property type="match status" value="1"/>
</dbReference>
<dbReference type="RefSeq" id="XP_070888583.1">
    <property type="nucleotide sequence ID" value="XM_071027549.1"/>
</dbReference>
<dbReference type="GeneID" id="98142621"/>
<dbReference type="Gene3D" id="3.50.50.60">
    <property type="entry name" value="FAD/NAD(P)-binding domain"/>
    <property type="match status" value="1"/>
</dbReference>
<comment type="similarity">
    <text evidence="1 2">Belongs to the GMC oxidoreductase family.</text>
</comment>
<feature type="domain" description="Glucose-methanol-choline oxidoreductase N-terminal" evidence="3">
    <location>
        <begin position="103"/>
        <end position="126"/>
    </location>
</feature>
<keyword evidence="2" id="KW-0274">FAD</keyword>
<gene>
    <name evidence="5" type="ORF">BJX67DRAFT_333608</name>
</gene>
<evidence type="ECO:0000256" key="2">
    <source>
        <dbReference type="RuleBase" id="RU003968"/>
    </source>
</evidence>
<dbReference type="PANTHER" id="PTHR11552:SF210">
    <property type="entry name" value="GLUCOSE-METHANOL-CHOLINE OXIDOREDUCTASE N-TERMINAL DOMAIN-CONTAINING PROTEIN-RELATED"/>
    <property type="match status" value="1"/>
</dbReference>
<dbReference type="PIRSF" id="PIRSF000137">
    <property type="entry name" value="Alcohol_oxidase"/>
    <property type="match status" value="1"/>
</dbReference>
<keyword evidence="2" id="KW-0285">Flavoprotein</keyword>
<evidence type="ECO:0000313" key="5">
    <source>
        <dbReference type="EMBL" id="KAL2869604.1"/>
    </source>
</evidence>
<evidence type="ECO:0000259" key="4">
    <source>
        <dbReference type="PROSITE" id="PS00624"/>
    </source>
</evidence>
<organism evidence="5 6">
    <name type="scientific">Aspergillus lucknowensis</name>
    <dbReference type="NCBI Taxonomy" id="176173"/>
    <lineage>
        <taxon>Eukaryota</taxon>
        <taxon>Fungi</taxon>
        <taxon>Dikarya</taxon>
        <taxon>Ascomycota</taxon>
        <taxon>Pezizomycotina</taxon>
        <taxon>Eurotiomycetes</taxon>
        <taxon>Eurotiomycetidae</taxon>
        <taxon>Eurotiales</taxon>
        <taxon>Aspergillaceae</taxon>
        <taxon>Aspergillus</taxon>
        <taxon>Aspergillus subgen. Nidulantes</taxon>
    </lineage>
</organism>
<dbReference type="InterPro" id="IPR036188">
    <property type="entry name" value="FAD/NAD-bd_sf"/>
</dbReference>
<dbReference type="InterPro" id="IPR012132">
    <property type="entry name" value="GMC_OxRdtase"/>
</dbReference>
<dbReference type="Pfam" id="PF05199">
    <property type="entry name" value="GMC_oxred_C"/>
    <property type="match status" value="1"/>
</dbReference>
<evidence type="ECO:0000313" key="6">
    <source>
        <dbReference type="Proteomes" id="UP001610432"/>
    </source>
</evidence>
<dbReference type="Pfam" id="PF00732">
    <property type="entry name" value="GMC_oxred_N"/>
    <property type="match status" value="1"/>
</dbReference>
<evidence type="ECO:0000256" key="1">
    <source>
        <dbReference type="ARBA" id="ARBA00010790"/>
    </source>
</evidence>
<dbReference type="EMBL" id="JBFXLQ010000009">
    <property type="protein sequence ID" value="KAL2869604.1"/>
    <property type="molecule type" value="Genomic_DNA"/>
</dbReference>
<protein>
    <submittedName>
        <fullName evidence="5">GMC oxidoreductase-domain-containing protein</fullName>
    </submittedName>
</protein>
<accession>A0ABR4LYK4</accession>
<dbReference type="Proteomes" id="UP001610432">
    <property type="component" value="Unassembled WGS sequence"/>
</dbReference>
<feature type="domain" description="Glucose-methanol-choline oxidoreductase N-terminal" evidence="4">
    <location>
        <begin position="294"/>
        <end position="308"/>
    </location>
</feature>